<gene>
    <name evidence="1" type="ORF">CPJ18_22765</name>
</gene>
<accession>A0AAE5RTF6</accession>
<evidence type="ECO:0000313" key="1">
    <source>
        <dbReference type="EMBL" id="POO48813.1"/>
    </source>
</evidence>
<dbReference type="AlphaFoldDB" id="A0AAE5RTF6"/>
<evidence type="ECO:0000313" key="2">
    <source>
        <dbReference type="Proteomes" id="UP000237447"/>
    </source>
</evidence>
<proteinExistence type="predicted"/>
<name>A0AAE5RTF6_9HYPH</name>
<comment type="caution">
    <text evidence="1">The sequence shown here is derived from an EMBL/GenBank/DDBJ whole genome shotgun (WGS) entry which is preliminary data.</text>
</comment>
<sequence length="72" mass="8634">MCAGEIQDNRFRTSDVLRWQQRRLIVSGIRFRKDRAQGKLHETMILSFIDERRAQERRRQWRTIAGSSTEQG</sequence>
<dbReference type="EMBL" id="NXEJ01000012">
    <property type="protein sequence ID" value="POO48813.1"/>
    <property type="molecule type" value="Genomic_DNA"/>
</dbReference>
<organism evidence="1 2">
    <name type="scientific">Agrobacterium rosae</name>
    <dbReference type="NCBI Taxonomy" id="1972867"/>
    <lineage>
        <taxon>Bacteria</taxon>
        <taxon>Pseudomonadati</taxon>
        <taxon>Pseudomonadota</taxon>
        <taxon>Alphaproteobacteria</taxon>
        <taxon>Hyphomicrobiales</taxon>
        <taxon>Rhizobiaceae</taxon>
        <taxon>Rhizobium/Agrobacterium group</taxon>
        <taxon>Agrobacterium</taxon>
    </lineage>
</organism>
<dbReference type="Proteomes" id="UP000237447">
    <property type="component" value="Unassembled WGS sequence"/>
</dbReference>
<reference evidence="1 2" key="1">
    <citation type="journal article" date="2018" name="Syst. Appl. Microbiol.">
        <title>Agrobacterium rosae sp. nov., isolated from galls on different agricultural crops.</title>
        <authorList>
            <person name="Kuzmanovic N."/>
            <person name="Pulawska J."/>
            <person name="Smalla K."/>
            <person name="Nesme X."/>
        </authorList>
    </citation>
    <scope>NUCLEOTIDE SEQUENCE [LARGE SCALE GENOMIC DNA]</scope>
    <source>
        <strain evidence="1 2">NCPPB 1650</strain>
    </source>
</reference>
<protein>
    <submittedName>
        <fullName evidence="1">Uncharacterized protein</fullName>
    </submittedName>
</protein>